<dbReference type="PANTHER" id="PTHR46401:SF2">
    <property type="entry name" value="GLYCOSYLTRANSFERASE WBBK-RELATED"/>
    <property type="match status" value="1"/>
</dbReference>
<feature type="domain" description="Glycosyl transferase family 1" evidence="2">
    <location>
        <begin position="209"/>
        <end position="377"/>
    </location>
</feature>
<dbReference type="RefSeq" id="WP_191250674.1">
    <property type="nucleotide sequence ID" value="NZ_BNCI01000001.1"/>
</dbReference>
<dbReference type="SUPFAM" id="SSF53756">
    <property type="entry name" value="UDP-Glycosyltransferase/glycogen phosphorylase"/>
    <property type="match status" value="1"/>
</dbReference>
<protein>
    <submittedName>
        <fullName evidence="4">Glycosyl transferase</fullName>
    </submittedName>
</protein>
<dbReference type="Proteomes" id="UP000630923">
    <property type="component" value="Unassembled WGS sequence"/>
</dbReference>
<evidence type="ECO:0000259" key="2">
    <source>
        <dbReference type="Pfam" id="PF00534"/>
    </source>
</evidence>
<organism evidence="4 5">
    <name type="scientific">Kordiimonas sediminis</name>
    <dbReference type="NCBI Taxonomy" id="1735581"/>
    <lineage>
        <taxon>Bacteria</taxon>
        <taxon>Pseudomonadati</taxon>
        <taxon>Pseudomonadota</taxon>
        <taxon>Alphaproteobacteria</taxon>
        <taxon>Kordiimonadales</taxon>
        <taxon>Kordiimonadaceae</taxon>
        <taxon>Kordiimonas</taxon>
    </lineage>
</organism>
<reference evidence="4" key="1">
    <citation type="journal article" date="2014" name="Int. J. Syst. Evol. Microbiol.">
        <title>Complete genome sequence of Corynebacterium casei LMG S-19264T (=DSM 44701T), isolated from a smear-ripened cheese.</title>
        <authorList>
            <consortium name="US DOE Joint Genome Institute (JGI-PGF)"/>
            <person name="Walter F."/>
            <person name="Albersmeier A."/>
            <person name="Kalinowski J."/>
            <person name="Ruckert C."/>
        </authorList>
    </citation>
    <scope>NUCLEOTIDE SEQUENCE</scope>
    <source>
        <strain evidence="4">KCTC 42590</strain>
    </source>
</reference>
<proteinExistence type="predicted"/>
<gene>
    <name evidence="4" type="primary">wgcA</name>
    <name evidence="4" type="ORF">GCM10017044_11240</name>
</gene>
<reference evidence="4" key="2">
    <citation type="submission" date="2020-09" db="EMBL/GenBank/DDBJ databases">
        <authorList>
            <person name="Sun Q."/>
            <person name="Kim S."/>
        </authorList>
    </citation>
    <scope>NUCLEOTIDE SEQUENCE</scope>
    <source>
        <strain evidence="4">KCTC 42590</strain>
    </source>
</reference>
<keyword evidence="1 4" id="KW-0808">Transferase</keyword>
<name>A0A919E6N2_9PROT</name>
<dbReference type="InterPro" id="IPR001296">
    <property type="entry name" value="Glyco_trans_1"/>
</dbReference>
<dbReference type="AlphaFoldDB" id="A0A919E6N2"/>
<sequence>MKALFVHNNFPGQYRRIVPYLHRTGKYEMAAVTLETNKQSFNLPSVRFKPHRSPTKGIHPGLVYTETAVIQGQALYQSLLKVKKKLPSPDIILNHTGWGSSMFLRDAFPNAKILTYYEWYYHAHDSDGEWISRKRNDPNAEMRIRLKNTAILHDLAAMDWGQCPTRFQHSQFPDIFKDRISVLHDGVDTEFFTPNEEATLTIGDTVLTAKDQVITYIARGMEEYRGFPQFMETVSILQKKYPALQVVVIGEDKVSYGKKRSDGKTWKQWALDTFKFDMSRLHFMGRQPLSVLRDATQITSAHIYLTAPFVLSWSMMETMATGALIVGSDTDPVREVIEDGKNGVLVPFWEPKAIAKKIGHILDNKEDYREIRKNARQTILDRYDVKNLLPKYRQLIESVANGSHPVVD</sequence>
<evidence type="ECO:0000256" key="1">
    <source>
        <dbReference type="ARBA" id="ARBA00022679"/>
    </source>
</evidence>
<dbReference type="InterPro" id="IPR022623">
    <property type="entry name" value="Glyco_trans_4"/>
</dbReference>
<dbReference type="PANTHER" id="PTHR46401">
    <property type="entry name" value="GLYCOSYLTRANSFERASE WBBK-RELATED"/>
    <property type="match status" value="1"/>
</dbReference>
<keyword evidence="5" id="KW-1185">Reference proteome</keyword>
<dbReference type="GO" id="GO:0016757">
    <property type="term" value="F:glycosyltransferase activity"/>
    <property type="evidence" value="ECO:0007669"/>
    <property type="project" value="InterPro"/>
</dbReference>
<feature type="domain" description="Glycosyl transferase family 4" evidence="3">
    <location>
        <begin position="28"/>
        <end position="191"/>
    </location>
</feature>
<dbReference type="GO" id="GO:0009103">
    <property type="term" value="P:lipopolysaccharide biosynthetic process"/>
    <property type="evidence" value="ECO:0007669"/>
    <property type="project" value="TreeGrafter"/>
</dbReference>
<dbReference type="EMBL" id="BNCI01000001">
    <property type="protein sequence ID" value="GHF18467.1"/>
    <property type="molecule type" value="Genomic_DNA"/>
</dbReference>
<comment type="caution">
    <text evidence="4">The sequence shown here is derived from an EMBL/GenBank/DDBJ whole genome shotgun (WGS) entry which is preliminary data.</text>
</comment>
<dbReference type="Gene3D" id="3.40.50.2000">
    <property type="entry name" value="Glycogen Phosphorylase B"/>
    <property type="match status" value="1"/>
</dbReference>
<accession>A0A919E6N2</accession>
<evidence type="ECO:0000313" key="4">
    <source>
        <dbReference type="EMBL" id="GHF18467.1"/>
    </source>
</evidence>
<dbReference type="Pfam" id="PF00534">
    <property type="entry name" value="Glycos_transf_1"/>
    <property type="match status" value="1"/>
</dbReference>
<dbReference type="Pfam" id="PF12000">
    <property type="entry name" value="Glyco_trans_4_3"/>
    <property type="match status" value="1"/>
</dbReference>
<evidence type="ECO:0000313" key="5">
    <source>
        <dbReference type="Proteomes" id="UP000630923"/>
    </source>
</evidence>
<evidence type="ECO:0000259" key="3">
    <source>
        <dbReference type="Pfam" id="PF12000"/>
    </source>
</evidence>